<evidence type="ECO:0000313" key="3">
    <source>
        <dbReference type="EMBL" id="KAJ3485050.1"/>
    </source>
</evidence>
<name>A0AAD5V5H3_9APHY</name>
<dbReference type="PROSITE" id="PS50181">
    <property type="entry name" value="FBOX"/>
    <property type="match status" value="1"/>
</dbReference>
<organism evidence="3 4">
    <name type="scientific">Meripilus lineatus</name>
    <dbReference type="NCBI Taxonomy" id="2056292"/>
    <lineage>
        <taxon>Eukaryota</taxon>
        <taxon>Fungi</taxon>
        <taxon>Dikarya</taxon>
        <taxon>Basidiomycota</taxon>
        <taxon>Agaricomycotina</taxon>
        <taxon>Agaricomycetes</taxon>
        <taxon>Polyporales</taxon>
        <taxon>Meripilaceae</taxon>
        <taxon>Meripilus</taxon>
    </lineage>
</organism>
<reference evidence="3" key="1">
    <citation type="submission" date="2022-07" db="EMBL/GenBank/DDBJ databases">
        <title>Genome Sequence of Physisporinus lineatus.</title>
        <authorList>
            <person name="Buettner E."/>
        </authorList>
    </citation>
    <scope>NUCLEOTIDE SEQUENCE</scope>
    <source>
        <strain evidence="3">VT162</strain>
    </source>
</reference>
<comment type="caution">
    <text evidence="3">The sequence shown here is derived from an EMBL/GenBank/DDBJ whole genome shotgun (WGS) entry which is preliminary data.</text>
</comment>
<dbReference type="EMBL" id="JANAWD010000167">
    <property type="protein sequence ID" value="KAJ3485050.1"/>
    <property type="molecule type" value="Genomic_DNA"/>
</dbReference>
<dbReference type="Proteomes" id="UP001212997">
    <property type="component" value="Unassembled WGS sequence"/>
</dbReference>
<gene>
    <name evidence="3" type="ORF">NLI96_g5242</name>
</gene>
<feature type="region of interest" description="Disordered" evidence="1">
    <location>
        <begin position="308"/>
        <end position="335"/>
    </location>
</feature>
<dbReference type="InterPro" id="IPR001810">
    <property type="entry name" value="F-box_dom"/>
</dbReference>
<sequence length="360" mass="39449">MSFVHLPTELIDAVFERLPQNTLAALSLTSSSLTSCANRQLYRHLSLSSYTNNLEAIHTVASSPELASLVRSFYITLDDSDDVCKDYYITLSKALQNMTELISLQLHVSAEAGWILQNSIPNAKPIIYSRLEDFATSFVFDTHLASFLERTPSLLYLQLSNSFIPSEGVKLSASAMPHLSSYTGPTSLLAQVVPSRPIKSLHLSGDLSSADIELLAQASRAPTTSVRSQGSGHGCETVRVEVLSAITSVAPVLALEALANACPHLVCLRVMTTCAFWEAPDLTFYTRIANTLSTLRSLSAFELSGMHWESRPKSSPSSEDGSISEKEWVSPPVTPRVAEVDVEPLEQDLEFDEAFQEWAY</sequence>
<dbReference type="SUPFAM" id="SSF52047">
    <property type="entry name" value="RNI-like"/>
    <property type="match status" value="1"/>
</dbReference>
<dbReference type="InterPro" id="IPR032675">
    <property type="entry name" value="LRR_dom_sf"/>
</dbReference>
<evidence type="ECO:0000313" key="4">
    <source>
        <dbReference type="Proteomes" id="UP001212997"/>
    </source>
</evidence>
<dbReference type="Pfam" id="PF12937">
    <property type="entry name" value="F-box-like"/>
    <property type="match status" value="1"/>
</dbReference>
<feature type="domain" description="F-box" evidence="2">
    <location>
        <begin position="1"/>
        <end position="45"/>
    </location>
</feature>
<dbReference type="Gene3D" id="3.80.10.10">
    <property type="entry name" value="Ribonuclease Inhibitor"/>
    <property type="match status" value="1"/>
</dbReference>
<dbReference type="AlphaFoldDB" id="A0AAD5V5H3"/>
<proteinExistence type="predicted"/>
<evidence type="ECO:0000256" key="1">
    <source>
        <dbReference type="SAM" id="MobiDB-lite"/>
    </source>
</evidence>
<accession>A0AAD5V5H3</accession>
<keyword evidence="4" id="KW-1185">Reference proteome</keyword>
<protein>
    <recommendedName>
        <fullName evidence="2">F-box domain-containing protein</fullName>
    </recommendedName>
</protein>
<evidence type="ECO:0000259" key="2">
    <source>
        <dbReference type="PROSITE" id="PS50181"/>
    </source>
</evidence>